<evidence type="ECO:0000259" key="2">
    <source>
        <dbReference type="Pfam" id="PF18962"/>
    </source>
</evidence>
<dbReference type="Pfam" id="PF18962">
    <property type="entry name" value="Por_Secre_tail"/>
    <property type="match status" value="1"/>
</dbReference>
<dbReference type="InterPro" id="IPR021655">
    <property type="entry name" value="Put_metal-bd"/>
</dbReference>
<dbReference type="NCBIfam" id="TIGR01451">
    <property type="entry name" value="B_ant_repeat"/>
    <property type="match status" value="1"/>
</dbReference>
<name>A0A1H9HBJ6_9BACT</name>
<reference evidence="5" key="1">
    <citation type="submission" date="2016-10" db="EMBL/GenBank/DDBJ databases">
        <authorList>
            <person name="Varghese N."/>
            <person name="Submissions S."/>
        </authorList>
    </citation>
    <scope>NUCLEOTIDE SEQUENCE [LARGE SCALE GENOMIC DNA]</scope>
    <source>
        <strain evidence="5">DSM 24740</strain>
    </source>
</reference>
<evidence type="ECO:0000259" key="3">
    <source>
        <dbReference type="Pfam" id="PF24595"/>
    </source>
</evidence>
<dbReference type="InParanoid" id="A0A1H9HBJ6"/>
<evidence type="ECO:0000313" key="5">
    <source>
        <dbReference type="Proteomes" id="UP000199021"/>
    </source>
</evidence>
<dbReference type="NCBIfam" id="TIGR04183">
    <property type="entry name" value="Por_Secre_tail"/>
    <property type="match status" value="1"/>
</dbReference>
<dbReference type="EMBL" id="FOFB01000012">
    <property type="protein sequence ID" value="SEQ59710.1"/>
    <property type="molecule type" value="Genomic_DNA"/>
</dbReference>
<gene>
    <name evidence="4" type="ORF">SAMN05444359_11294</name>
</gene>
<accession>A0A1H9HBJ6</accession>
<dbReference type="InterPro" id="IPR013783">
    <property type="entry name" value="Ig-like_fold"/>
</dbReference>
<feature type="domain" description="DUF7619" evidence="3">
    <location>
        <begin position="657"/>
        <end position="794"/>
    </location>
</feature>
<dbReference type="InterPro" id="IPR026444">
    <property type="entry name" value="Secre_tail"/>
</dbReference>
<dbReference type="Pfam" id="PF24595">
    <property type="entry name" value="DUF7619"/>
    <property type="match status" value="1"/>
</dbReference>
<dbReference type="InterPro" id="IPR055353">
    <property type="entry name" value="DUF7619"/>
</dbReference>
<evidence type="ECO:0000256" key="1">
    <source>
        <dbReference type="SAM" id="SignalP"/>
    </source>
</evidence>
<protein>
    <submittedName>
        <fullName evidence="4">Conserved repeat domain-containing protein/Por secretion system C-terminal sorting domain-containing protein</fullName>
    </submittedName>
</protein>
<feature type="domain" description="Secretion system C-terminal sorting" evidence="2">
    <location>
        <begin position="855"/>
        <end position="914"/>
    </location>
</feature>
<dbReference type="STRING" id="478744.SAMN05444359_11294"/>
<organism evidence="4 5">
    <name type="scientific">Neolewinella agarilytica</name>
    <dbReference type="NCBI Taxonomy" id="478744"/>
    <lineage>
        <taxon>Bacteria</taxon>
        <taxon>Pseudomonadati</taxon>
        <taxon>Bacteroidota</taxon>
        <taxon>Saprospiria</taxon>
        <taxon>Saprospirales</taxon>
        <taxon>Lewinellaceae</taxon>
        <taxon>Neolewinella</taxon>
    </lineage>
</organism>
<dbReference type="OrthoDB" id="1110367at2"/>
<dbReference type="Pfam" id="PF11617">
    <property type="entry name" value="Cu-binding_MopE"/>
    <property type="match status" value="1"/>
</dbReference>
<keyword evidence="1" id="KW-0732">Signal</keyword>
<dbReference type="InterPro" id="IPR047589">
    <property type="entry name" value="DUF11_rpt"/>
</dbReference>
<proteinExistence type="predicted"/>
<evidence type="ECO:0000313" key="4">
    <source>
        <dbReference type="EMBL" id="SEQ59710.1"/>
    </source>
</evidence>
<dbReference type="Proteomes" id="UP000199021">
    <property type="component" value="Unassembled WGS sequence"/>
</dbReference>
<dbReference type="RefSeq" id="WP_090168843.1">
    <property type="nucleotide sequence ID" value="NZ_FOFB01000012.1"/>
</dbReference>
<sequence>MRPLWTILIALFSLSLYAQDVPHAVSVINLTAENSGNGNTGIEDFTEIDGRLLVRISTGDLHTIDLLVTLDGQQIDTLTTQGEVRIPLREDFIGRIDDRLFYSSPEHQQIIEVDLGLRLIRERIDLYPDATSDRISNTVMVDETLYYLNAFRTSTPQVSINELLAVDPSSGEATILHLDTVANAAGLVPAYLLVADEQIYFPDRKDTLIQAARYDVAMNTITSIGPSVAGEYLSYTNWNDIVYVRYPPAFTRADTFSGWYPIINDTLGNRITADPWEQLANFPDKLIAAIDELLYAIDKASGDSTVLMSGAGEIRNLTPINDEEAIFLRQNEGSIRYAIWRTDGSRTGTRKMMDVPTSWNTEPYSTAVLGHYLVLNVALASRSYVIDFNQEYIERAGFRALVEADRLLVIDDALFLYGSDPAMGREIHRITIADPLYLEGRVFYDANSNGLQEETEDGIAGAILEVTGGNNRRLYSQEDGTYRLPVKDGETYTLTINNPDCCVAMTTPDSYTFAFAIDSTYQLNFGYAQVAGPSSLRPLLNSGTIRCGFEHDFWLSIINDGCQPLAGEGRVHFPEEMEFLNSDVVPLSQEENTLTFAFDTLQPNASQRFRIRFRMPDENFAGLPVELGAVAGAVDGQGAMITSDTFAYREILRCAIDPNDKQVSPSRPEPSMSNYTQLDETLRYTIRFQNTGNDTAFTVRIQDQISESLNLETFKPLAASHPYSVSVREDRTLIFLFEDILLPDSTTNLPGSQGFVTFEIQPFPDLDDFSTIDNTAGIYFDFNQPVITNTVTSTLVEFLDEDQDGFLFYEDCNDQNFNINPAAEEIPGNGIDENCDDSDFHVSTSSQLPGTLNYFPNPTSGTFYLNYSENDRLNGELYSAAGQRLQTFVFQNSHSLDLEGLPAGLYLLRLYSREGRGRTVRVVRR</sequence>
<keyword evidence="5" id="KW-1185">Reference proteome</keyword>
<dbReference type="Gene3D" id="2.60.40.10">
    <property type="entry name" value="Immunoglobulins"/>
    <property type="match status" value="1"/>
</dbReference>
<feature type="chain" id="PRO_5011611489" evidence="1">
    <location>
        <begin position="19"/>
        <end position="925"/>
    </location>
</feature>
<dbReference type="AlphaFoldDB" id="A0A1H9HBJ6"/>
<feature type="signal peptide" evidence="1">
    <location>
        <begin position="1"/>
        <end position="18"/>
    </location>
</feature>